<dbReference type="EMBL" id="JARKIB010000121">
    <property type="protein sequence ID" value="KAJ7736431.1"/>
    <property type="molecule type" value="Genomic_DNA"/>
</dbReference>
<name>A0AAD7I7C3_9AGAR</name>
<accession>A0AAD7I7C3</accession>
<evidence type="ECO:0000313" key="2">
    <source>
        <dbReference type="EMBL" id="KAJ7736431.1"/>
    </source>
</evidence>
<proteinExistence type="predicted"/>
<feature type="compositionally biased region" description="Basic and acidic residues" evidence="1">
    <location>
        <begin position="82"/>
        <end position="95"/>
    </location>
</feature>
<evidence type="ECO:0000256" key="1">
    <source>
        <dbReference type="SAM" id="MobiDB-lite"/>
    </source>
</evidence>
<keyword evidence="3" id="KW-1185">Reference proteome</keyword>
<reference evidence="2" key="1">
    <citation type="submission" date="2023-03" db="EMBL/GenBank/DDBJ databases">
        <title>Massive genome expansion in bonnet fungi (Mycena s.s.) driven by repeated elements and novel gene families across ecological guilds.</title>
        <authorList>
            <consortium name="Lawrence Berkeley National Laboratory"/>
            <person name="Harder C.B."/>
            <person name="Miyauchi S."/>
            <person name="Viragh M."/>
            <person name="Kuo A."/>
            <person name="Thoen E."/>
            <person name="Andreopoulos B."/>
            <person name="Lu D."/>
            <person name="Skrede I."/>
            <person name="Drula E."/>
            <person name="Henrissat B."/>
            <person name="Morin E."/>
            <person name="Kohler A."/>
            <person name="Barry K."/>
            <person name="LaButti K."/>
            <person name="Morin E."/>
            <person name="Salamov A."/>
            <person name="Lipzen A."/>
            <person name="Mereny Z."/>
            <person name="Hegedus B."/>
            <person name="Baldrian P."/>
            <person name="Stursova M."/>
            <person name="Weitz H."/>
            <person name="Taylor A."/>
            <person name="Grigoriev I.V."/>
            <person name="Nagy L.G."/>
            <person name="Martin F."/>
            <person name="Kauserud H."/>
        </authorList>
    </citation>
    <scope>NUCLEOTIDE SEQUENCE</scope>
    <source>
        <strain evidence="2">CBHHK182m</strain>
    </source>
</reference>
<comment type="caution">
    <text evidence="2">The sequence shown here is derived from an EMBL/GenBank/DDBJ whole genome shotgun (WGS) entry which is preliminary data.</text>
</comment>
<dbReference type="Proteomes" id="UP001215598">
    <property type="component" value="Unassembled WGS sequence"/>
</dbReference>
<evidence type="ECO:0000313" key="3">
    <source>
        <dbReference type="Proteomes" id="UP001215598"/>
    </source>
</evidence>
<protein>
    <submittedName>
        <fullName evidence="2">Uncharacterized protein</fullName>
    </submittedName>
</protein>
<sequence>MWSFDDYKFEQPQRTQTFLDDAKKAAATIKRLEEENNLLRKGLEAVRLALDIDGSEDATDSDLSAVIEKEISNLREAIEAGEAQRREARKDERAAKRGLRAQHAEPSPIVYGGIGGPAFIARYESDITHSPVTVDGIMHNTVFLYSGHKRWGFQVLVGNDSRLRWIPIVGRFDIGLIGYHPVPGWDKKGGNVSDTLFIARCWNNQYNTWGLTTLKDGASGIQSLTPIRPFSVEGQRCEVLCYENWR</sequence>
<organism evidence="2 3">
    <name type="scientific">Mycena metata</name>
    <dbReference type="NCBI Taxonomy" id="1033252"/>
    <lineage>
        <taxon>Eukaryota</taxon>
        <taxon>Fungi</taxon>
        <taxon>Dikarya</taxon>
        <taxon>Basidiomycota</taxon>
        <taxon>Agaricomycotina</taxon>
        <taxon>Agaricomycetes</taxon>
        <taxon>Agaricomycetidae</taxon>
        <taxon>Agaricales</taxon>
        <taxon>Marasmiineae</taxon>
        <taxon>Mycenaceae</taxon>
        <taxon>Mycena</taxon>
    </lineage>
</organism>
<dbReference type="AlphaFoldDB" id="A0AAD7I7C3"/>
<feature type="region of interest" description="Disordered" evidence="1">
    <location>
        <begin position="82"/>
        <end position="101"/>
    </location>
</feature>
<gene>
    <name evidence="2" type="ORF">B0H16DRAFT_1573773</name>
</gene>